<feature type="compositionally biased region" description="Basic and acidic residues" evidence="1">
    <location>
        <begin position="851"/>
        <end position="865"/>
    </location>
</feature>
<feature type="compositionally biased region" description="Low complexity" evidence="1">
    <location>
        <begin position="912"/>
        <end position="924"/>
    </location>
</feature>
<evidence type="ECO:0000259" key="6">
    <source>
        <dbReference type="Pfam" id="PF22672"/>
    </source>
</evidence>
<dbReference type="Pfam" id="PF05424">
    <property type="entry name" value="Duffy_binding"/>
    <property type="match status" value="2"/>
</dbReference>
<feature type="domain" description="Plasmodium falciparum erythrocyte membrane protein-1 N-terminal segment" evidence="4">
    <location>
        <begin position="10"/>
        <end position="47"/>
    </location>
</feature>
<dbReference type="FunFam" id="1.20.1310.20:FF:000001">
    <property type="entry name" value="Erythrocyte membrane protein 1, PfEMP1"/>
    <property type="match status" value="1"/>
</dbReference>
<dbReference type="SUPFAM" id="SSF140924">
    <property type="entry name" value="Duffy binding domain-like"/>
    <property type="match status" value="3"/>
</dbReference>
<dbReference type="InterPro" id="IPR054595">
    <property type="entry name" value="DBL_C"/>
</dbReference>
<dbReference type="Pfam" id="PF22672">
    <property type="entry name" value="DBL_C"/>
    <property type="match status" value="1"/>
</dbReference>
<protein>
    <submittedName>
        <fullName evidence="7">Erythrocyte membrane protein 1, PfEMP1, putative</fullName>
    </submittedName>
</protein>
<dbReference type="VEuPathDB" id="PlasmoDB:PRCDC_0042900"/>
<dbReference type="InterPro" id="IPR004258">
    <property type="entry name" value="DBL"/>
</dbReference>
<gene>
    <name evidence="7" type="ORF">PRG01_0414400</name>
</gene>
<dbReference type="InterPro" id="IPR049158">
    <property type="entry name" value="PfEMP1_CIDRalpha1_dom"/>
</dbReference>
<organism evidence="7 8">
    <name type="scientific">Plasmodium reichenowi</name>
    <dbReference type="NCBI Taxonomy" id="5854"/>
    <lineage>
        <taxon>Eukaryota</taxon>
        <taxon>Sar</taxon>
        <taxon>Alveolata</taxon>
        <taxon>Apicomplexa</taxon>
        <taxon>Aconoidasida</taxon>
        <taxon>Haemosporida</taxon>
        <taxon>Plasmodiidae</taxon>
        <taxon>Plasmodium</taxon>
        <taxon>Plasmodium (Laverania)</taxon>
    </lineage>
</organism>
<proteinExistence type="predicted"/>
<feature type="region of interest" description="Disordered" evidence="1">
    <location>
        <begin position="893"/>
        <end position="939"/>
    </location>
</feature>
<feature type="region of interest" description="Disordered" evidence="1">
    <location>
        <begin position="839"/>
        <end position="875"/>
    </location>
</feature>
<dbReference type="VEuPathDB" id="PlasmoDB:PRG01_0414400"/>
<feature type="domain" description="Duffy-binding-like" evidence="6">
    <location>
        <begin position="316"/>
        <end position="484"/>
    </location>
</feature>
<evidence type="ECO:0000259" key="2">
    <source>
        <dbReference type="Pfam" id="PF03011"/>
    </source>
</evidence>
<dbReference type="EMBL" id="LT969567">
    <property type="protein sequence ID" value="SOV76309.1"/>
    <property type="molecule type" value="Genomic_DNA"/>
</dbReference>
<dbReference type="InterPro" id="IPR042202">
    <property type="entry name" value="Duffy-ag-bd_sf"/>
</dbReference>
<feature type="region of interest" description="Disordered" evidence="1">
    <location>
        <begin position="727"/>
        <end position="795"/>
    </location>
</feature>
<dbReference type="Pfam" id="PF03011">
    <property type="entry name" value="PFEMP"/>
    <property type="match status" value="1"/>
</dbReference>
<dbReference type="AlphaFoldDB" id="A0A2P9D5U9"/>
<feature type="domain" description="Duffy-binding-like" evidence="2">
    <location>
        <begin position="596"/>
        <end position="735"/>
    </location>
</feature>
<dbReference type="GO" id="GO:0046789">
    <property type="term" value="F:host cell surface receptor binding"/>
    <property type="evidence" value="ECO:0007669"/>
    <property type="project" value="InterPro"/>
</dbReference>
<dbReference type="Proteomes" id="UP000240500">
    <property type="component" value="Chromosome 4"/>
</dbReference>
<evidence type="ECO:0000256" key="1">
    <source>
        <dbReference type="SAM" id="MobiDB-lite"/>
    </source>
</evidence>
<feature type="region of interest" description="Disordered" evidence="1">
    <location>
        <begin position="1009"/>
        <end position="1050"/>
    </location>
</feature>
<dbReference type="Pfam" id="PF21807">
    <property type="entry name" value="PfEMP1_CIDRalpha1_dom"/>
    <property type="match status" value="1"/>
</dbReference>
<feature type="domain" description="PfEMP1 CIDRalpha1" evidence="5">
    <location>
        <begin position="523"/>
        <end position="565"/>
    </location>
</feature>
<dbReference type="Gene3D" id="1.20.58.1930">
    <property type="match status" value="1"/>
</dbReference>
<evidence type="ECO:0000313" key="8">
    <source>
        <dbReference type="Proteomes" id="UP000240500"/>
    </source>
</evidence>
<feature type="compositionally biased region" description="Acidic residues" evidence="1">
    <location>
        <begin position="768"/>
        <end position="794"/>
    </location>
</feature>
<dbReference type="OrthoDB" id="10572144at2759"/>
<dbReference type="GO" id="GO:0016020">
    <property type="term" value="C:membrane"/>
    <property type="evidence" value="ECO:0007669"/>
    <property type="project" value="InterPro"/>
</dbReference>
<dbReference type="Gene3D" id="1.20.1310.20">
    <property type="entry name" value="Duffy-antigen binding domain"/>
    <property type="match status" value="2"/>
</dbReference>
<dbReference type="FunFam" id="1.20.58.830:FF:000005">
    <property type="entry name" value="Erythrocyte membrane protein 1, PfEMP1"/>
    <property type="match status" value="1"/>
</dbReference>
<evidence type="ECO:0000313" key="7">
    <source>
        <dbReference type="EMBL" id="SOV76309.1"/>
    </source>
</evidence>
<sequence>MVTGSAGTEDAKHVLDEIGQEVYKEKVKNGEAKNYINELKGLLSLASTNSELNYTNDPCEFDYTTRLGGNSKRHPCGNRQTVRFSDEYGGQCTFNRIKDNETVDNKCGACAPYRRLHLCDYNLEKMDSTKIKDKNVLLAEVCLAAKHEAESLQGYYDRYEAEYHDLGSTICTELARSFADIGDIIRGKDLYLGNDKENDKLERKLKKIFKEIYGGLSTKNGVKDRYQNDGDNFFQLREDWWTANRNDVWKALTCSDKLSKAKYFRPTCGGDNKKTTIRTPNQCRCNDKPKSGKGGEVNVVPTYFDYVPQFLRWFEEWAEDFCTKRKHKLQNAINICRGQNDMGEPKYCSGNGYNCKETIRAHEKLVEGDGCTNCSVICKPFVKWIDNQKEEFLKQIKKYDKEIKKTHDERTVTIKNANGNTTINNFYVKEFYEKLKKGYGNVDAFLELLSKEAICQKPPEASGEKARSVDFKNHEANETFCRTEYCKPCPLCGLGKQAPPWDPKKDTDCEHIGIKTFDESNSTPINLLVKVESGTSIVEKLGGLCNTSTEKNIQTWKCYYQKEDKKTGIMRINDCILQDGNQGKPQERTIHSFNSLFWHWITEMFEDSIKWRKEHGNCINNNNTCKKGCKNKCDCFEKWVKRMKKEWDQIEQHYVKEHFDGQSPYDVLEWNLQYSYLPMNEDDYKEVKFVKEKEEMIDKIKTKGGNATKENNSINTFLGQEEKEAQNCLNTHPNPCPKPKAPDGDRGVGRSDPGRADEPITNLTDNSLESDDEDQDEEDAEDTTEEVEDKEEVTEQVTAQVDNVDVCDIVGKALTTPDNLTQACQQKYGPNAPTSWKCIPTGSDVAATDSESGRRMAKRGAEKSDSSSSSGAICVPPRRRKLYVGGLTKWATSDEATKGSKSQDGALQTEAGGSSSESSGSGSEAKGPNGDQKTVTASHSTVSGIENAASTEPSQTSLLRDAFIESAAIETFFLWHNYKERWKAQHGGVEALGGFGTYGVSADGAGLVPFSGPQPTLPQAPFAASQGEAGPVGLPRGPHGQPPGAQLGAH</sequence>
<accession>A0A2P9D5U9</accession>
<name>A0A2P9D5U9_PLARE</name>
<feature type="domain" description="Duffy-antigen binding" evidence="3">
    <location>
        <begin position="873"/>
        <end position="983"/>
    </location>
</feature>
<evidence type="ECO:0000259" key="5">
    <source>
        <dbReference type="Pfam" id="PF21807"/>
    </source>
</evidence>
<evidence type="ECO:0000259" key="3">
    <source>
        <dbReference type="Pfam" id="PF05424"/>
    </source>
</evidence>
<dbReference type="Pfam" id="PF15447">
    <property type="entry name" value="NTS"/>
    <property type="match status" value="1"/>
</dbReference>
<dbReference type="Gene3D" id="1.20.58.830">
    <property type="match status" value="1"/>
</dbReference>
<dbReference type="VEuPathDB" id="PlasmoDB:PRCDC_0041200"/>
<reference evidence="7 8" key="1">
    <citation type="submission" date="2016-09" db="EMBL/GenBank/DDBJ databases">
        <authorList>
            <consortium name="Pathogen Informatics"/>
        </authorList>
    </citation>
    <scope>NUCLEOTIDE SEQUENCE [LARGE SCALE GENOMIC DNA]</scope>
</reference>
<dbReference type="InterPro" id="IPR029210">
    <property type="entry name" value="PfEMP1_NTS"/>
</dbReference>
<feature type="compositionally biased region" description="Basic and acidic residues" evidence="1">
    <location>
        <begin position="740"/>
        <end position="758"/>
    </location>
</feature>
<dbReference type="InterPro" id="IPR008602">
    <property type="entry name" value="Duffy-antigen-binding"/>
</dbReference>
<evidence type="ECO:0000259" key="4">
    <source>
        <dbReference type="Pfam" id="PF15447"/>
    </source>
</evidence>
<feature type="domain" description="Duffy-antigen binding" evidence="3">
    <location>
        <begin position="108"/>
        <end position="312"/>
    </location>
</feature>